<organism evidence="2">
    <name type="scientific">freshwater metagenome</name>
    <dbReference type="NCBI Taxonomy" id="449393"/>
    <lineage>
        <taxon>unclassified sequences</taxon>
        <taxon>metagenomes</taxon>
        <taxon>ecological metagenomes</taxon>
    </lineage>
</organism>
<proteinExistence type="predicted"/>
<dbReference type="EMBL" id="CAEZSR010000256">
    <property type="protein sequence ID" value="CAB4594099.1"/>
    <property type="molecule type" value="Genomic_DNA"/>
</dbReference>
<feature type="region of interest" description="Disordered" evidence="1">
    <location>
        <begin position="1"/>
        <end position="22"/>
    </location>
</feature>
<protein>
    <submittedName>
        <fullName evidence="2">Unannotated protein</fullName>
    </submittedName>
</protein>
<evidence type="ECO:0000256" key="1">
    <source>
        <dbReference type="SAM" id="MobiDB-lite"/>
    </source>
</evidence>
<dbReference type="AlphaFoldDB" id="A0A6J6G1U8"/>
<accession>A0A6J6G1U8</accession>
<name>A0A6J6G1U8_9ZZZZ</name>
<reference evidence="2" key="1">
    <citation type="submission" date="2020-05" db="EMBL/GenBank/DDBJ databases">
        <authorList>
            <person name="Chiriac C."/>
            <person name="Salcher M."/>
            <person name="Ghai R."/>
            <person name="Kavagutti S V."/>
        </authorList>
    </citation>
    <scope>NUCLEOTIDE SEQUENCE</scope>
</reference>
<feature type="compositionally biased region" description="Pro residues" evidence="1">
    <location>
        <begin position="1"/>
        <end position="14"/>
    </location>
</feature>
<evidence type="ECO:0000313" key="2">
    <source>
        <dbReference type="EMBL" id="CAB4594099.1"/>
    </source>
</evidence>
<sequence length="66" mass="6916">MPSPARPGTWPPATNPAQSSTFTFGYRAGSDQMIALFGSIQPRGAATVRKITCSTSSGGRKLMILS</sequence>
<gene>
    <name evidence="2" type="ORF">UFOPK1493_03903</name>
</gene>